<dbReference type="SMART" id="SM00829">
    <property type="entry name" value="PKS_ER"/>
    <property type="match status" value="1"/>
</dbReference>
<accession>A0A0N7LPZ1</accession>
<evidence type="ECO:0000259" key="2">
    <source>
        <dbReference type="SMART" id="SM00829"/>
    </source>
</evidence>
<dbReference type="InterPro" id="IPR013154">
    <property type="entry name" value="ADH-like_N"/>
</dbReference>
<evidence type="ECO:0000256" key="1">
    <source>
        <dbReference type="ARBA" id="ARBA00023002"/>
    </source>
</evidence>
<evidence type="ECO:0000313" key="4">
    <source>
        <dbReference type="Proteomes" id="UP000050783"/>
    </source>
</evidence>
<dbReference type="GeneID" id="55492014"/>
<reference evidence="3 4" key="1">
    <citation type="submission" date="2015-09" db="EMBL/GenBank/DDBJ databases">
        <authorList>
            <consortium name="Swine Surveillance"/>
        </authorList>
    </citation>
    <scope>NUCLEOTIDE SEQUENCE [LARGE SCALE GENOMIC DNA]</scope>
    <source>
        <strain evidence="3 4">CECT 4292</strain>
    </source>
</reference>
<dbReference type="OrthoDB" id="9785812at2"/>
<organism evidence="3 4">
    <name type="scientific">Ruegeria atlantica</name>
    <dbReference type="NCBI Taxonomy" id="81569"/>
    <lineage>
        <taxon>Bacteria</taxon>
        <taxon>Pseudomonadati</taxon>
        <taxon>Pseudomonadota</taxon>
        <taxon>Alphaproteobacteria</taxon>
        <taxon>Rhodobacterales</taxon>
        <taxon>Roseobacteraceae</taxon>
        <taxon>Ruegeria</taxon>
    </lineage>
</organism>
<dbReference type="InterPro" id="IPR002364">
    <property type="entry name" value="Quin_OxRdtase/zeta-crystal_CS"/>
</dbReference>
<dbReference type="InterPro" id="IPR020843">
    <property type="entry name" value="ER"/>
</dbReference>
<dbReference type="PANTHER" id="PTHR11695:SF294">
    <property type="entry name" value="RETICULON-4-INTERACTING PROTEIN 1, MITOCHONDRIAL"/>
    <property type="match status" value="1"/>
</dbReference>
<evidence type="ECO:0000313" key="3">
    <source>
        <dbReference type="EMBL" id="CUH46564.1"/>
    </source>
</evidence>
<dbReference type="PROSITE" id="PS01162">
    <property type="entry name" value="QOR_ZETA_CRYSTAL"/>
    <property type="match status" value="1"/>
</dbReference>
<dbReference type="Pfam" id="PF08240">
    <property type="entry name" value="ADH_N"/>
    <property type="match status" value="1"/>
</dbReference>
<protein>
    <submittedName>
        <fullName evidence="3">Zinc-type alcohol dehydrogenase-like protein</fullName>
    </submittedName>
</protein>
<dbReference type="InterPro" id="IPR011032">
    <property type="entry name" value="GroES-like_sf"/>
</dbReference>
<name>A0A0N7LPZ1_9RHOB</name>
<dbReference type="RefSeq" id="WP_058276353.1">
    <property type="nucleotide sequence ID" value="NZ_CYPU01000012.1"/>
</dbReference>
<dbReference type="Proteomes" id="UP000050783">
    <property type="component" value="Unassembled WGS sequence"/>
</dbReference>
<sequence length="328" mass="34143">MKAMVLNSFGPNAPFELAEMPDPVATSGHVVVKVAATSVNNVDTMIRSMGGDLPLSPRLPAVLGMDFAGTVVAIGDGVTGFAIGDEVYGCAGGLMDLPGSLAEYINADARLIARKPKTLSMREAAALPLVGITAYEGLTRAGVGEGQNVLVQGGAGGVGHIAIQIARHLGAKVSATGRGPDQMALIEELGARPVDFTTQKVEDYVAEHADGVGFDVVFDSVGGPNMTNSFEAARLSGHVASTVAMVEIDLTPAHFKGLSLHVVFMLIPMMHDVGRQTHGDILRSLADLVDSGRLKPIVDEQKFGWDNVDAAYTHLTHGGAVGKVVVEL</sequence>
<keyword evidence="1" id="KW-0560">Oxidoreductase</keyword>
<dbReference type="InterPro" id="IPR050700">
    <property type="entry name" value="YIM1/Zinc_Alcohol_DH_Fams"/>
</dbReference>
<dbReference type="Pfam" id="PF13602">
    <property type="entry name" value="ADH_zinc_N_2"/>
    <property type="match status" value="1"/>
</dbReference>
<dbReference type="SUPFAM" id="SSF51735">
    <property type="entry name" value="NAD(P)-binding Rossmann-fold domains"/>
    <property type="match status" value="1"/>
</dbReference>
<dbReference type="GO" id="GO:0008270">
    <property type="term" value="F:zinc ion binding"/>
    <property type="evidence" value="ECO:0007669"/>
    <property type="project" value="InterPro"/>
</dbReference>
<gene>
    <name evidence="3" type="ORF">RUA4292_00730</name>
</gene>
<dbReference type="Gene3D" id="3.90.180.10">
    <property type="entry name" value="Medium-chain alcohol dehydrogenases, catalytic domain"/>
    <property type="match status" value="1"/>
</dbReference>
<dbReference type="EMBL" id="CYPU01000012">
    <property type="protein sequence ID" value="CUH46564.1"/>
    <property type="molecule type" value="Genomic_DNA"/>
</dbReference>
<feature type="domain" description="Enoyl reductase (ER)" evidence="2">
    <location>
        <begin position="10"/>
        <end position="326"/>
    </location>
</feature>
<dbReference type="Gene3D" id="3.40.50.720">
    <property type="entry name" value="NAD(P)-binding Rossmann-like Domain"/>
    <property type="match status" value="1"/>
</dbReference>
<proteinExistence type="predicted"/>
<dbReference type="CDD" id="cd08272">
    <property type="entry name" value="MDR6"/>
    <property type="match status" value="1"/>
</dbReference>
<dbReference type="InterPro" id="IPR036291">
    <property type="entry name" value="NAD(P)-bd_dom_sf"/>
</dbReference>
<dbReference type="SUPFAM" id="SSF50129">
    <property type="entry name" value="GroES-like"/>
    <property type="match status" value="1"/>
</dbReference>
<dbReference type="PANTHER" id="PTHR11695">
    <property type="entry name" value="ALCOHOL DEHYDROGENASE RELATED"/>
    <property type="match status" value="1"/>
</dbReference>
<dbReference type="AlphaFoldDB" id="A0A0N7LPZ1"/>
<dbReference type="GO" id="GO:0016491">
    <property type="term" value="F:oxidoreductase activity"/>
    <property type="evidence" value="ECO:0007669"/>
    <property type="project" value="UniProtKB-KW"/>
</dbReference>